<dbReference type="AlphaFoldDB" id="A0ABD0YFY9"/>
<gene>
    <name evidence="2" type="ORF">AAG570_013141</name>
</gene>
<feature type="compositionally biased region" description="Polar residues" evidence="1">
    <location>
        <begin position="1"/>
        <end position="10"/>
    </location>
</feature>
<evidence type="ECO:0000313" key="3">
    <source>
        <dbReference type="Proteomes" id="UP001558652"/>
    </source>
</evidence>
<comment type="caution">
    <text evidence="2">The sequence shown here is derived from an EMBL/GenBank/DDBJ whole genome shotgun (WGS) entry which is preliminary data.</text>
</comment>
<evidence type="ECO:0000313" key="2">
    <source>
        <dbReference type="EMBL" id="KAL1130203.1"/>
    </source>
</evidence>
<organism evidence="2 3">
    <name type="scientific">Ranatra chinensis</name>
    <dbReference type="NCBI Taxonomy" id="642074"/>
    <lineage>
        <taxon>Eukaryota</taxon>
        <taxon>Metazoa</taxon>
        <taxon>Ecdysozoa</taxon>
        <taxon>Arthropoda</taxon>
        <taxon>Hexapoda</taxon>
        <taxon>Insecta</taxon>
        <taxon>Pterygota</taxon>
        <taxon>Neoptera</taxon>
        <taxon>Paraneoptera</taxon>
        <taxon>Hemiptera</taxon>
        <taxon>Heteroptera</taxon>
        <taxon>Panheteroptera</taxon>
        <taxon>Nepomorpha</taxon>
        <taxon>Nepidae</taxon>
        <taxon>Ranatrinae</taxon>
        <taxon>Ranatra</taxon>
    </lineage>
</organism>
<protein>
    <submittedName>
        <fullName evidence="2">Uncharacterized protein</fullName>
    </submittedName>
</protein>
<sequence>MISISQQFTKSPKPDLEPSSDACVSSIYERINELIEKSPIFSGGVEVKSHVTAGISSAPKQIGIFETSIVSVRWDFSAAYCSSEESDSIEEGLPRLESYIGHQNQVEEDPLYENADGLPLYQNFPSSLFSCGSTVSEESEHIYDYISHSSLSYSPVNVFLSLIDGETTISPDPNIYEVPPGAILNSSYFPEEIPRNITPPIEFKDTLTWGRIHSFKEIYTNNSTEVIYSKVVKPKRIKYRPGLENIIKMKEQEENEIIVDGTEKDNTLVVLPECFQNEEKNGEIIISEDDGTTTSKGIKTDLETDQAKEDNIGQMNCECTLTDRSSKHACTDCMNATAKPIMHDENNENISTESKNIGAQIMQKYEEEMQKLKESKNLPDVSLLDVDESIENIEKERRRIIENQAVRAKRIDSWIKGFSECGEPDFCLVQDTNIDSMQNDEDLFDSAQATHYFVVGDLAELAPDGKQAITITNSLEEESYGRPAFLLSIEAHRLNENCPLRNTV</sequence>
<name>A0ABD0YFY9_9HEMI</name>
<dbReference type="EMBL" id="JBFDAA010000008">
    <property type="protein sequence ID" value="KAL1130203.1"/>
    <property type="molecule type" value="Genomic_DNA"/>
</dbReference>
<proteinExistence type="predicted"/>
<keyword evidence="3" id="KW-1185">Reference proteome</keyword>
<dbReference type="Proteomes" id="UP001558652">
    <property type="component" value="Unassembled WGS sequence"/>
</dbReference>
<evidence type="ECO:0000256" key="1">
    <source>
        <dbReference type="SAM" id="MobiDB-lite"/>
    </source>
</evidence>
<reference evidence="2 3" key="1">
    <citation type="submission" date="2024-07" db="EMBL/GenBank/DDBJ databases">
        <title>Chromosome-level genome assembly of the water stick insect Ranatra chinensis (Heteroptera: Nepidae).</title>
        <authorList>
            <person name="Liu X."/>
        </authorList>
    </citation>
    <scope>NUCLEOTIDE SEQUENCE [LARGE SCALE GENOMIC DNA]</scope>
    <source>
        <strain evidence="2">Cailab_2021Rc</strain>
        <tissue evidence="2">Muscle</tissue>
    </source>
</reference>
<accession>A0ABD0YFY9</accession>
<feature type="region of interest" description="Disordered" evidence="1">
    <location>
        <begin position="1"/>
        <end position="20"/>
    </location>
</feature>